<organism evidence="2">
    <name type="scientific">Rhipicephalus appendiculatus</name>
    <name type="common">Brown ear tick</name>
    <dbReference type="NCBI Taxonomy" id="34631"/>
    <lineage>
        <taxon>Eukaryota</taxon>
        <taxon>Metazoa</taxon>
        <taxon>Ecdysozoa</taxon>
        <taxon>Arthropoda</taxon>
        <taxon>Chelicerata</taxon>
        <taxon>Arachnida</taxon>
        <taxon>Acari</taxon>
        <taxon>Parasitiformes</taxon>
        <taxon>Ixodida</taxon>
        <taxon>Ixodoidea</taxon>
        <taxon>Ixodidae</taxon>
        <taxon>Rhipicephalinae</taxon>
        <taxon>Rhipicephalus</taxon>
        <taxon>Rhipicephalus</taxon>
    </lineage>
</organism>
<feature type="chain" id="PRO_5007285838" evidence="1">
    <location>
        <begin position="22"/>
        <end position="166"/>
    </location>
</feature>
<dbReference type="EMBL" id="GEDV01006848">
    <property type="protein sequence ID" value="JAP81709.1"/>
    <property type="molecule type" value="Transcribed_RNA"/>
</dbReference>
<sequence>MAASSCVASLIFWLAYDFTFPATPYHGQWYQNFCQGPKPRDNCTCYIGEQKLIYRDNTPCYVLYGGYNEELDYKEGICQNGECKYTNISYGCKHVGEEQKKRMTLGGQVGCAFTCLGRETKKKEFAYYYNGAPCLHAVGPGKYTNGTCASENDKMICRELPTPLSC</sequence>
<evidence type="ECO:0000256" key="1">
    <source>
        <dbReference type="SAM" id="SignalP"/>
    </source>
</evidence>
<evidence type="ECO:0000313" key="2">
    <source>
        <dbReference type="EMBL" id="JAP81709.1"/>
    </source>
</evidence>
<dbReference type="AlphaFoldDB" id="A0A131YR27"/>
<keyword evidence="1" id="KW-0732">Signal</keyword>
<protein>
    <submittedName>
        <fullName evidence="2">Basic tail secreted protein</fullName>
    </submittedName>
</protein>
<accession>A0A131YR27</accession>
<feature type="signal peptide" evidence="1">
    <location>
        <begin position="1"/>
        <end position="21"/>
    </location>
</feature>
<name>A0A131YR27_RHIAP</name>
<reference evidence="2" key="1">
    <citation type="journal article" date="2016" name="Ticks Tick Borne Dis.">
        <title>De novo assembly and annotation of the salivary gland transcriptome of Rhipicephalus appendiculatus male and female ticks during blood feeding.</title>
        <authorList>
            <person name="de Castro M.H."/>
            <person name="de Klerk D."/>
            <person name="Pienaar R."/>
            <person name="Latif A.A."/>
            <person name="Rees D.J."/>
            <person name="Mans B.J."/>
        </authorList>
    </citation>
    <scope>NUCLEOTIDE SEQUENCE</scope>
    <source>
        <tissue evidence="2">Salivary glands</tissue>
    </source>
</reference>
<proteinExistence type="predicted"/>